<dbReference type="FunFam" id="3.40.50.300:FF:000032">
    <property type="entry name" value="Export ABC transporter ATP-binding protein"/>
    <property type="match status" value="1"/>
</dbReference>
<dbReference type="Pfam" id="PF00005">
    <property type="entry name" value="ABC_tran"/>
    <property type="match status" value="1"/>
</dbReference>
<dbReference type="SUPFAM" id="SSF52540">
    <property type="entry name" value="P-loop containing nucleoside triphosphate hydrolases"/>
    <property type="match status" value="1"/>
</dbReference>
<keyword evidence="7" id="KW-1185">Reference proteome</keyword>
<keyword evidence="1" id="KW-0813">Transport</keyword>
<dbReference type="Gene3D" id="3.40.50.300">
    <property type="entry name" value="P-loop containing nucleotide triphosphate hydrolases"/>
    <property type="match status" value="1"/>
</dbReference>
<reference evidence="6" key="2">
    <citation type="submission" date="2020-09" db="EMBL/GenBank/DDBJ databases">
        <authorList>
            <person name="Sun Q."/>
            <person name="Kim S."/>
        </authorList>
    </citation>
    <scope>NUCLEOTIDE SEQUENCE</scope>
    <source>
        <strain evidence="6">KCTC 22169</strain>
    </source>
</reference>
<evidence type="ECO:0000256" key="3">
    <source>
        <dbReference type="ARBA" id="ARBA00022840"/>
    </source>
</evidence>
<dbReference type="PANTHER" id="PTHR24220">
    <property type="entry name" value="IMPORT ATP-BINDING PROTEIN"/>
    <property type="match status" value="1"/>
</dbReference>
<evidence type="ECO:0000259" key="5">
    <source>
        <dbReference type="PROSITE" id="PS50893"/>
    </source>
</evidence>
<dbReference type="GO" id="GO:0005524">
    <property type="term" value="F:ATP binding"/>
    <property type="evidence" value="ECO:0007669"/>
    <property type="project" value="UniProtKB-KW"/>
</dbReference>
<dbReference type="CDD" id="cd03255">
    <property type="entry name" value="ABC_MJ0796_LolCDE_FtsE"/>
    <property type="match status" value="1"/>
</dbReference>
<dbReference type="EMBL" id="BMXR01000005">
    <property type="protein sequence ID" value="GGX54319.1"/>
    <property type="molecule type" value="Genomic_DNA"/>
</dbReference>
<dbReference type="InterPro" id="IPR017911">
    <property type="entry name" value="MacB-like_ATP-bd"/>
</dbReference>
<evidence type="ECO:0000256" key="4">
    <source>
        <dbReference type="ARBA" id="ARBA00038388"/>
    </source>
</evidence>
<dbReference type="SMART" id="SM00382">
    <property type="entry name" value="AAA"/>
    <property type="match status" value="1"/>
</dbReference>
<organism evidence="6 7">
    <name type="scientific">Saccharospirillum salsuginis</name>
    <dbReference type="NCBI Taxonomy" id="418750"/>
    <lineage>
        <taxon>Bacteria</taxon>
        <taxon>Pseudomonadati</taxon>
        <taxon>Pseudomonadota</taxon>
        <taxon>Gammaproteobacteria</taxon>
        <taxon>Oceanospirillales</taxon>
        <taxon>Saccharospirillaceae</taxon>
        <taxon>Saccharospirillum</taxon>
    </lineage>
</organism>
<dbReference type="GO" id="GO:1902495">
    <property type="term" value="C:transmembrane transporter complex"/>
    <property type="evidence" value="ECO:0007669"/>
    <property type="project" value="UniProtKB-ARBA"/>
</dbReference>
<comment type="similarity">
    <text evidence="4">Belongs to the ABC transporter superfamily. Macrolide exporter (TC 3.A.1.122) family.</text>
</comment>
<keyword evidence="3 6" id="KW-0067">ATP-binding</keyword>
<accession>A0A918KAL3</accession>
<protein>
    <submittedName>
        <fullName evidence="6">Lipoprotein ABC transporter ATP-binding protein LolD</fullName>
    </submittedName>
</protein>
<dbReference type="GO" id="GO:0016887">
    <property type="term" value="F:ATP hydrolysis activity"/>
    <property type="evidence" value="ECO:0007669"/>
    <property type="project" value="InterPro"/>
</dbReference>
<dbReference type="AlphaFoldDB" id="A0A918KAL3"/>
<dbReference type="InterPro" id="IPR003593">
    <property type="entry name" value="AAA+_ATPase"/>
</dbReference>
<evidence type="ECO:0000313" key="6">
    <source>
        <dbReference type="EMBL" id="GGX54319.1"/>
    </source>
</evidence>
<keyword evidence="6" id="KW-0449">Lipoprotein</keyword>
<dbReference type="PROSITE" id="PS50893">
    <property type="entry name" value="ABC_TRANSPORTER_2"/>
    <property type="match status" value="1"/>
</dbReference>
<name>A0A918KAL3_9GAMM</name>
<dbReference type="InterPro" id="IPR015854">
    <property type="entry name" value="ABC_transpr_LolD-like"/>
</dbReference>
<proteinExistence type="inferred from homology"/>
<comment type="caution">
    <text evidence="6">The sequence shown here is derived from an EMBL/GenBank/DDBJ whole genome shotgun (WGS) entry which is preliminary data.</text>
</comment>
<dbReference type="InterPro" id="IPR003439">
    <property type="entry name" value="ABC_transporter-like_ATP-bd"/>
</dbReference>
<dbReference type="Proteomes" id="UP000626148">
    <property type="component" value="Unassembled WGS sequence"/>
</dbReference>
<reference evidence="6" key="1">
    <citation type="journal article" date="2014" name="Int. J. Syst. Evol. Microbiol.">
        <title>Complete genome sequence of Corynebacterium casei LMG S-19264T (=DSM 44701T), isolated from a smear-ripened cheese.</title>
        <authorList>
            <consortium name="US DOE Joint Genome Institute (JGI-PGF)"/>
            <person name="Walter F."/>
            <person name="Albersmeier A."/>
            <person name="Kalinowski J."/>
            <person name="Ruckert C."/>
        </authorList>
    </citation>
    <scope>NUCLEOTIDE SEQUENCE</scope>
    <source>
        <strain evidence="6">KCTC 22169</strain>
    </source>
</reference>
<evidence type="ECO:0000256" key="1">
    <source>
        <dbReference type="ARBA" id="ARBA00022448"/>
    </source>
</evidence>
<evidence type="ECO:0000256" key="2">
    <source>
        <dbReference type="ARBA" id="ARBA00022741"/>
    </source>
</evidence>
<dbReference type="RefSeq" id="WP_189608603.1">
    <property type="nucleotide sequence ID" value="NZ_BMXR01000005.1"/>
</dbReference>
<gene>
    <name evidence="6" type="ORF">GCM10007392_22060</name>
</gene>
<evidence type="ECO:0000313" key="7">
    <source>
        <dbReference type="Proteomes" id="UP000626148"/>
    </source>
</evidence>
<feature type="domain" description="ABC transporter" evidence="5">
    <location>
        <begin position="4"/>
        <end position="237"/>
    </location>
</feature>
<dbReference type="GO" id="GO:0005886">
    <property type="term" value="C:plasma membrane"/>
    <property type="evidence" value="ECO:0007669"/>
    <property type="project" value="TreeGrafter"/>
</dbReference>
<dbReference type="GO" id="GO:0022857">
    <property type="term" value="F:transmembrane transporter activity"/>
    <property type="evidence" value="ECO:0007669"/>
    <property type="project" value="TreeGrafter"/>
</dbReference>
<sequence length="237" mass="26335">MSLLRTRQLTKSYHLDEVEQRVLTGVDLELVAGEFVGLVGPSGCGKTTLLNLCGLIDRPDSGQLFWHDRELTGQTQAYLTELRRRTIGFVFQDFNLIPVMSAWDNIAYPLMLLGMSGTEQKERVRSLAEAVGIDTLLDKRPARLSGGQRQRVAIARALAKRPELIIADEPTASLDEDTALTVVELLRDLGRQYGSTVLVATHDARLTRWCDRLIRLHHGHLVHNSTTEGVTAGEVLV</sequence>
<dbReference type="InterPro" id="IPR017871">
    <property type="entry name" value="ABC_transporter-like_CS"/>
</dbReference>
<dbReference type="InterPro" id="IPR027417">
    <property type="entry name" value="P-loop_NTPase"/>
</dbReference>
<dbReference type="PROSITE" id="PS00211">
    <property type="entry name" value="ABC_TRANSPORTER_1"/>
    <property type="match status" value="1"/>
</dbReference>
<keyword evidence="2" id="KW-0547">Nucleotide-binding</keyword>